<keyword evidence="2" id="KW-1185">Reference proteome</keyword>
<organism evidence="1 2">
    <name type="scientific">Trichocladium antarcticum</name>
    <dbReference type="NCBI Taxonomy" id="1450529"/>
    <lineage>
        <taxon>Eukaryota</taxon>
        <taxon>Fungi</taxon>
        <taxon>Dikarya</taxon>
        <taxon>Ascomycota</taxon>
        <taxon>Pezizomycotina</taxon>
        <taxon>Sordariomycetes</taxon>
        <taxon>Sordariomycetidae</taxon>
        <taxon>Sordariales</taxon>
        <taxon>Chaetomiaceae</taxon>
        <taxon>Trichocladium</taxon>
    </lineage>
</organism>
<dbReference type="AlphaFoldDB" id="A0AAN6UI35"/>
<proteinExistence type="predicted"/>
<gene>
    <name evidence="1" type="ORF">BT67DRAFT_50178</name>
</gene>
<name>A0AAN6UI35_9PEZI</name>
<comment type="caution">
    <text evidence="1">The sequence shown here is derived from an EMBL/GenBank/DDBJ whole genome shotgun (WGS) entry which is preliminary data.</text>
</comment>
<dbReference type="Proteomes" id="UP001304895">
    <property type="component" value="Unassembled WGS sequence"/>
</dbReference>
<protein>
    <submittedName>
        <fullName evidence="1">Uncharacterized protein</fullName>
    </submittedName>
</protein>
<sequence length="161" mass="17489">MYLCTFRTSSTYRPRPLRWQGREGAMYPYVLSFPPCPSLQHRRRPPRCSSLGTGFGAHHWRLGSTLFLVVVRCGPRGGLDLMKIVFVVQVSALLARVAPQIAGENDGEELTGQAGSGSATYTYIHAYRYGGAAASPTPVSGRFAAGWLAGCESARCLHHCA</sequence>
<dbReference type="EMBL" id="MU853412">
    <property type="protein sequence ID" value="KAK4133428.1"/>
    <property type="molecule type" value="Genomic_DNA"/>
</dbReference>
<accession>A0AAN6UI35</accession>
<reference evidence="1" key="2">
    <citation type="submission" date="2023-05" db="EMBL/GenBank/DDBJ databases">
        <authorList>
            <consortium name="Lawrence Berkeley National Laboratory"/>
            <person name="Steindorff A."/>
            <person name="Hensen N."/>
            <person name="Bonometti L."/>
            <person name="Westerberg I."/>
            <person name="Brannstrom I.O."/>
            <person name="Guillou S."/>
            <person name="Cros-Aarteil S."/>
            <person name="Calhoun S."/>
            <person name="Haridas S."/>
            <person name="Kuo A."/>
            <person name="Mondo S."/>
            <person name="Pangilinan J."/>
            <person name="Riley R."/>
            <person name="Labutti K."/>
            <person name="Andreopoulos B."/>
            <person name="Lipzen A."/>
            <person name="Chen C."/>
            <person name="Yanf M."/>
            <person name="Daum C."/>
            <person name="Ng V."/>
            <person name="Clum A."/>
            <person name="Ohm R."/>
            <person name="Martin F."/>
            <person name="Silar P."/>
            <person name="Natvig D."/>
            <person name="Lalanne C."/>
            <person name="Gautier V."/>
            <person name="Ament-Velasquez S.L."/>
            <person name="Kruys A."/>
            <person name="Hutchinson M.I."/>
            <person name="Powell A.J."/>
            <person name="Barry K."/>
            <person name="Miller A.N."/>
            <person name="Grigoriev I.V."/>
            <person name="Debuchy R."/>
            <person name="Gladieux P."/>
            <person name="Thoren M.H."/>
            <person name="Johannesson H."/>
        </authorList>
    </citation>
    <scope>NUCLEOTIDE SEQUENCE</scope>
    <source>
        <strain evidence="1">CBS 123565</strain>
    </source>
</reference>
<evidence type="ECO:0000313" key="1">
    <source>
        <dbReference type="EMBL" id="KAK4133428.1"/>
    </source>
</evidence>
<reference evidence="1" key="1">
    <citation type="journal article" date="2023" name="Mol. Phylogenet. Evol.">
        <title>Genome-scale phylogeny and comparative genomics of the fungal order Sordariales.</title>
        <authorList>
            <person name="Hensen N."/>
            <person name="Bonometti L."/>
            <person name="Westerberg I."/>
            <person name="Brannstrom I.O."/>
            <person name="Guillou S."/>
            <person name="Cros-Aarteil S."/>
            <person name="Calhoun S."/>
            <person name="Haridas S."/>
            <person name="Kuo A."/>
            <person name="Mondo S."/>
            <person name="Pangilinan J."/>
            <person name="Riley R."/>
            <person name="LaButti K."/>
            <person name="Andreopoulos B."/>
            <person name="Lipzen A."/>
            <person name="Chen C."/>
            <person name="Yan M."/>
            <person name="Daum C."/>
            <person name="Ng V."/>
            <person name="Clum A."/>
            <person name="Steindorff A."/>
            <person name="Ohm R.A."/>
            <person name="Martin F."/>
            <person name="Silar P."/>
            <person name="Natvig D.O."/>
            <person name="Lalanne C."/>
            <person name="Gautier V."/>
            <person name="Ament-Velasquez S.L."/>
            <person name="Kruys A."/>
            <person name="Hutchinson M.I."/>
            <person name="Powell A.J."/>
            <person name="Barry K."/>
            <person name="Miller A.N."/>
            <person name="Grigoriev I.V."/>
            <person name="Debuchy R."/>
            <person name="Gladieux P."/>
            <person name="Hiltunen Thoren M."/>
            <person name="Johannesson H."/>
        </authorList>
    </citation>
    <scope>NUCLEOTIDE SEQUENCE</scope>
    <source>
        <strain evidence="1">CBS 123565</strain>
    </source>
</reference>
<evidence type="ECO:0000313" key="2">
    <source>
        <dbReference type="Proteomes" id="UP001304895"/>
    </source>
</evidence>